<dbReference type="GeneID" id="36589290"/>
<evidence type="ECO:0000313" key="1">
    <source>
        <dbReference type="EMBL" id="PMD54537.1"/>
    </source>
</evidence>
<evidence type="ECO:0000313" key="2">
    <source>
        <dbReference type="Proteomes" id="UP000235371"/>
    </source>
</evidence>
<organism evidence="1 2">
    <name type="scientific">Hyaloscypha bicolor E</name>
    <dbReference type="NCBI Taxonomy" id="1095630"/>
    <lineage>
        <taxon>Eukaryota</taxon>
        <taxon>Fungi</taxon>
        <taxon>Dikarya</taxon>
        <taxon>Ascomycota</taxon>
        <taxon>Pezizomycotina</taxon>
        <taxon>Leotiomycetes</taxon>
        <taxon>Helotiales</taxon>
        <taxon>Hyaloscyphaceae</taxon>
        <taxon>Hyaloscypha</taxon>
        <taxon>Hyaloscypha bicolor</taxon>
    </lineage>
</organism>
<dbReference type="AlphaFoldDB" id="A0A2J6SUT4"/>
<protein>
    <submittedName>
        <fullName evidence="1">Uncharacterized protein</fullName>
    </submittedName>
</protein>
<dbReference type="InParanoid" id="A0A2J6SUT4"/>
<name>A0A2J6SUT4_9HELO</name>
<proteinExistence type="predicted"/>
<sequence>MKIPLEPELLDTGELNRFAEPIYLFICWGVSFQNYGFGRIEKGPKCGAKPLAEFI</sequence>
<dbReference type="RefSeq" id="XP_024731441.1">
    <property type="nucleotide sequence ID" value="XM_024881213.1"/>
</dbReference>
<keyword evidence="2" id="KW-1185">Reference proteome</keyword>
<gene>
    <name evidence="1" type="ORF">K444DRAFT_617886</name>
</gene>
<accession>A0A2J6SUT4</accession>
<dbReference type="EMBL" id="KZ613859">
    <property type="protein sequence ID" value="PMD54537.1"/>
    <property type="molecule type" value="Genomic_DNA"/>
</dbReference>
<reference evidence="1 2" key="1">
    <citation type="submission" date="2016-04" db="EMBL/GenBank/DDBJ databases">
        <title>A degradative enzymes factory behind the ericoid mycorrhizal symbiosis.</title>
        <authorList>
            <consortium name="DOE Joint Genome Institute"/>
            <person name="Martino E."/>
            <person name="Morin E."/>
            <person name="Grelet G."/>
            <person name="Kuo A."/>
            <person name="Kohler A."/>
            <person name="Daghino S."/>
            <person name="Barry K."/>
            <person name="Choi C."/>
            <person name="Cichocki N."/>
            <person name="Clum A."/>
            <person name="Copeland A."/>
            <person name="Hainaut M."/>
            <person name="Haridas S."/>
            <person name="Labutti K."/>
            <person name="Lindquist E."/>
            <person name="Lipzen A."/>
            <person name="Khouja H.-R."/>
            <person name="Murat C."/>
            <person name="Ohm R."/>
            <person name="Olson A."/>
            <person name="Spatafora J."/>
            <person name="Veneault-Fourrey C."/>
            <person name="Henrissat B."/>
            <person name="Grigoriev I."/>
            <person name="Martin F."/>
            <person name="Perotto S."/>
        </authorList>
    </citation>
    <scope>NUCLEOTIDE SEQUENCE [LARGE SCALE GENOMIC DNA]</scope>
    <source>
        <strain evidence="1 2">E</strain>
    </source>
</reference>
<dbReference type="Proteomes" id="UP000235371">
    <property type="component" value="Unassembled WGS sequence"/>
</dbReference>